<dbReference type="Gene3D" id="3.40.50.300">
    <property type="entry name" value="P-loop containing nucleotide triphosphate hydrolases"/>
    <property type="match status" value="1"/>
</dbReference>
<sequence>MADRETGAFVDFVDVAKTYDGETLVVRGLDLAIRQGEFLTLLGPSGSGKTTTLMMLAGFETPTRGRILLEGKAIDALPPWRRDIGMVFQNYALFPHMTVRENVAFPLKVRGIGGADAEKRVERALDMVKLAGFGGRRPAQLSGGQQQRVALARALVFEPRLVLMDEPLGALDKQLREHMQLEIKHLHRSLGVTVVYVTHDQGEALTMSDRIAVFHEGAIDQLAAPDDLYDRPETAFVAQFIGENNKLAGTVETLAGGQCTVAVDGGFSVLATPVGAAGQGARATLSIRPERVRLSPGAEAGPNRFPARIEELIFHGDHTRARLSLLGRDDFVLKLPNADGRPALAAGEAVTVGWAAADCRALTA</sequence>
<comment type="catalytic activity">
    <reaction evidence="7">
        <text>ATP + H2O + polyamine-[polyamine-binding protein]Side 1 = ADP + phosphate + polyamineSide 2 + [polyamine-binding protein]Side 1.</text>
        <dbReference type="EC" id="7.6.2.11"/>
    </reaction>
</comment>
<dbReference type="InterPro" id="IPR005893">
    <property type="entry name" value="PotA-like"/>
</dbReference>
<dbReference type="Pfam" id="PF00005">
    <property type="entry name" value="ABC_tran"/>
    <property type="match status" value="1"/>
</dbReference>
<evidence type="ECO:0000256" key="6">
    <source>
        <dbReference type="ARBA" id="ARBA00023136"/>
    </source>
</evidence>
<dbReference type="PROSITE" id="PS50893">
    <property type="entry name" value="ABC_TRANSPORTER_2"/>
    <property type="match status" value="1"/>
</dbReference>
<proteinExistence type="inferred from homology"/>
<evidence type="ECO:0000256" key="2">
    <source>
        <dbReference type="ARBA" id="ARBA00022475"/>
    </source>
</evidence>
<dbReference type="InterPro" id="IPR050093">
    <property type="entry name" value="ABC_SmlMolc_Importer"/>
</dbReference>
<keyword evidence="3 7" id="KW-0547">Nucleotide-binding</keyword>
<comment type="function">
    <text evidence="7">Part of the ABC transporter complex PotABCD involved in spermidine/putrescine import. Responsible for energy coupling to the transport system.</text>
</comment>
<evidence type="ECO:0000256" key="7">
    <source>
        <dbReference type="RuleBase" id="RU364083"/>
    </source>
</evidence>
<gene>
    <name evidence="7" type="primary">potA</name>
    <name evidence="9" type="ORF">P409_17520</name>
</gene>
<dbReference type="GO" id="GO:0043190">
    <property type="term" value="C:ATP-binding cassette (ABC) transporter complex"/>
    <property type="evidence" value="ECO:0007669"/>
    <property type="project" value="InterPro"/>
</dbReference>
<name>A0A0A0D4U3_9PROT</name>
<dbReference type="SUPFAM" id="SSF52540">
    <property type="entry name" value="P-loop containing nucleoside triphosphate hydrolases"/>
    <property type="match status" value="1"/>
</dbReference>
<dbReference type="Gene3D" id="2.40.50.100">
    <property type="match status" value="1"/>
</dbReference>
<dbReference type="InterPro" id="IPR027417">
    <property type="entry name" value="P-loop_NTPase"/>
</dbReference>
<dbReference type="RefSeq" id="WP_034840258.1">
    <property type="nucleotide sequence ID" value="NZ_JANX01000221.1"/>
</dbReference>
<evidence type="ECO:0000313" key="9">
    <source>
        <dbReference type="EMBL" id="KGM33129.1"/>
    </source>
</evidence>
<keyword evidence="2 7" id="KW-1003">Cell membrane</keyword>
<dbReference type="GO" id="GO:0015417">
    <property type="term" value="F:ABC-type polyamine transporter activity"/>
    <property type="evidence" value="ECO:0007669"/>
    <property type="project" value="UniProtKB-EC"/>
</dbReference>
<evidence type="ECO:0000256" key="1">
    <source>
        <dbReference type="ARBA" id="ARBA00022448"/>
    </source>
</evidence>
<reference evidence="9 10" key="1">
    <citation type="submission" date="2014-01" db="EMBL/GenBank/DDBJ databases">
        <title>Genome sequence determination for a cystic fibrosis isolate, Inquilinus limosus.</title>
        <authorList>
            <person name="Pino M."/>
            <person name="Di Conza J."/>
            <person name="Gutkind G."/>
        </authorList>
    </citation>
    <scope>NUCLEOTIDE SEQUENCE [LARGE SCALE GENOMIC DNA]</scope>
    <source>
        <strain evidence="9 10">MP06</strain>
    </source>
</reference>
<dbReference type="OrthoDB" id="9802264at2"/>
<keyword evidence="6 7" id="KW-0472">Membrane</keyword>
<dbReference type="SMART" id="SM00382">
    <property type="entry name" value="AAA"/>
    <property type="match status" value="1"/>
</dbReference>
<evidence type="ECO:0000259" key="8">
    <source>
        <dbReference type="PROSITE" id="PS50893"/>
    </source>
</evidence>
<evidence type="ECO:0000256" key="5">
    <source>
        <dbReference type="ARBA" id="ARBA00022967"/>
    </source>
</evidence>
<dbReference type="EMBL" id="JANX01000221">
    <property type="protein sequence ID" value="KGM33129.1"/>
    <property type="molecule type" value="Genomic_DNA"/>
</dbReference>
<dbReference type="InterPro" id="IPR003439">
    <property type="entry name" value="ABC_transporter-like_ATP-bd"/>
</dbReference>
<dbReference type="SUPFAM" id="SSF50331">
    <property type="entry name" value="MOP-like"/>
    <property type="match status" value="1"/>
</dbReference>
<comment type="subunit">
    <text evidence="7">The complex is composed of two ATP-binding proteins (PotA), two transmembrane proteins (PotB and PotC) and a solute-binding protein (PotD).</text>
</comment>
<dbReference type="GO" id="GO:0005524">
    <property type="term" value="F:ATP binding"/>
    <property type="evidence" value="ECO:0007669"/>
    <property type="project" value="UniProtKB-KW"/>
</dbReference>
<keyword evidence="1 7" id="KW-0813">Transport</keyword>
<dbReference type="EC" id="7.6.2.11" evidence="7"/>
<dbReference type="GO" id="GO:0016887">
    <property type="term" value="F:ATP hydrolysis activity"/>
    <property type="evidence" value="ECO:0007669"/>
    <property type="project" value="InterPro"/>
</dbReference>
<evidence type="ECO:0000313" key="10">
    <source>
        <dbReference type="Proteomes" id="UP000029995"/>
    </source>
</evidence>
<dbReference type="PROSITE" id="PS00211">
    <property type="entry name" value="ABC_TRANSPORTER_1"/>
    <property type="match status" value="1"/>
</dbReference>
<dbReference type="InterPro" id="IPR003593">
    <property type="entry name" value="AAA+_ATPase"/>
</dbReference>
<feature type="domain" description="ABC transporter" evidence="8">
    <location>
        <begin position="10"/>
        <end position="241"/>
    </location>
</feature>
<dbReference type="InterPro" id="IPR013611">
    <property type="entry name" value="Transp-assoc_OB_typ2"/>
</dbReference>
<dbReference type="PANTHER" id="PTHR42781:SF6">
    <property type="entry name" value="SPERMIDINE_PUTRESCINE IMPORT ATP-BINDING PROTEIN POTA"/>
    <property type="match status" value="1"/>
</dbReference>
<comment type="similarity">
    <text evidence="7">Belongs to the ABC transporter superfamily. Spermidine/putrescine importer (TC 3.A.1.11.1) family.</text>
</comment>
<evidence type="ECO:0000256" key="4">
    <source>
        <dbReference type="ARBA" id="ARBA00022840"/>
    </source>
</evidence>
<dbReference type="AlphaFoldDB" id="A0A0A0D4U3"/>
<evidence type="ECO:0000256" key="3">
    <source>
        <dbReference type="ARBA" id="ARBA00022741"/>
    </source>
</evidence>
<keyword evidence="4 7" id="KW-0067">ATP-binding</keyword>
<comment type="caution">
    <text evidence="9">The sequence shown here is derived from an EMBL/GenBank/DDBJ whole genome shotgun (WGS) entry which is preliminary data.</text>
</comment>
<dbReference type="InterPro" id="IPR017871">
    <property type="entry name" value="ABC_transporter-like_CS"/>
</dbReference>
<dbReference type="NCBIfam" id="TIGR01187">
    <property type="entry name" value="potA"/>
    <property type="match status" value="1"/>
</dbReference>
<accession>A0A0A0D4U3</accession>
<dbReference type="Pfam" id="PF08402">
    <property type="entry name" value="TOBE_2"/>
    <property type="match status" value="1"/>
</dbReference>
<keyword evidence="5 7" id="KW-1278">Translocase</keyword>
<dbReference type="Proteomes" id="UP000029995">
    <property type="component" value="Unassembled WGS sequence"/>
</dbReference>
<dbReference type="FunFam" id="3.40.50.300:FF:000042">
    <property type="entry name" value="Maltose/maltodextrin ABC transporter, ATP-binding protein"/>
    <property type="match status" value="1"/>
</dbReference>
<organism evidence="9 10">
    <name type="scientific">Inquilinus limosus MP06</name>
    <dbReference type="NCBI Taxonomy" id="1398085"/>
    <lineage>
        <taxon>Bacteria</taxon>
        <taxon>Pseudomonadati</taxon>
        <taxon>Pseudomonadota</taxon>
        <taxon>Alphaproteobacteria</taxon>
        <taxon>Rhodospirillales</taxon>
        <taxon>Rhodospirillaceae</taxon>
        <taxon>Inquilinus</taxon>
    </lineage>
</organism>
<dbReference type="InterPro" id="IPR008995">
    <property type="entry name" value="Mo/tungstate-bd_C_term_dom"/>
</dbReference>
<protein>
    <recommendedName>
        <fullName evidence="7">Spermidine/putrescine import ATP-binding protein PotA</fullName>
        <ecNumber evidence="7">7.6.2.11</ecNumber>
    </recommendedName>
</protein>
<dbReference type="PANTHER" id="PTHR42781">
    <property type="entry name" value="SPERMIDINE/PUTRESCINE IMPORT ATP-BINDING PROTEIN POTA"/>
    <property type="match status" value="1"/>
</dbReference>